<evidence type="ECO:0000313" key="1">
    <source>
        <dbReference type="EMBL" id="OWR42681.1"/>
    </source>
</evidence>
<dbReference type="InParanoid" id="A0A212EMJ9"/>
<dbReference type="Proteomes" id="UP000007151">
    <property type="component" value="Unassembled WGS sequence"/>
</dbReference>
<dbReference type="KEGG" id="dpl:KGM_208805"/>
<reference evidence="1 2" key="1">
    <citation type="journal article" date="2011" name="Cell">
        <title>The monarch butterfly genome yields insights into long-distance migration.</title>
        <authorList>
            <person name="Zhan S."/>
            <person name="Merlin C."/>
            <person name="Boore J.L."/>
            <person name="Reppert S.M."/>
        </authorList>
    </citation>
    <scope>NUCLEOTIDE SEQUENCE [LARGE SCALE GENOMIC DNA]</scope>
    <source>
        <strain evidence="1">F-2</strain>
    </source>
</reference>
<protein>
    <submittedName>
        <fullName evidence="1">Uncharacterized protein</fullName>
    </submittedName>
</protein>
<accession>A0A212EMJ9</accession>
<comment type="caution">
    <text evidence="1">The sequence shown here is derived from an EMBL/GenBank/DDBJ whole genome shotgun (WGS) entry which is preliminary data.</text>
</comment>
<gene>
    <name evidence="1" type="ORF">KGM_208805</name>
</gene>
<dbReference type="EMBL" id="AGBW02013840">
    <property type="protein sequence ID" value="OWR42681.1"/>
    <property type="molecule type" value="Genomic_DNA"/>
</dbReference>
<evidence type="ECO:0000313" key="2">
    <source>
        <dbReference type="Proteomes" id="UP000007151"/>
    </source>
</evidence>
<name>A0A212EMJ9_DANPL</name>
<keyword evidence="2" id="KW-1185">Reference proteome</keyword>
<organism evidence="1 2">
    <name type="scientific">Danaus plexippus plexippus</name>
    <dbReference type="NCBI Taxonomy" id="278856"/>
    <lineage>
        <taxon>Eukaryota</taxon>
        <taxon>Metazoa</taxon>
        <taxon>Ecdysozoa</taxon>
        <taxon>Arthropoda</taxon>
        <taxon>Hexapoda</taxon>
        <taxon>Insecta</taxon>
        <taxon>Pterygota</taxon>
        <taxon>Neoptera</taxon>
        <taxon>Endopterygota</taxon>
        <taxon>Lepidoptera</taxon>
        <taxon>Glossata</taxon>
        <taxon>Ditrysia</taxon>
        <taxon>Papilionoidea</taxon>
        <taxon>Nymphalidae</taxon>
        <taxon>Danainae</taxon>
        <taxon>Danaini</taxon>
        <taxon>Danaina</taxon>
        <taxon>Danaus</taxon>
        <taxon>Danaus</taxon>
    </lineage>
</organism>
<proteinExistence type="predicted"/>
<dbReference type="AlphaFoldDB" id="A0A212EMJ9"/>
<sequence length="180" mass="20184">MERLTFSPRDKNNLTNPSTREHLSAGVLSAVTMAVGKQASLFCSPYDPLSILQDVLPSVWTNYNEVAADPLNNKLAEINKRVQNISAIIDGLCYGLDVEDCNQEVERNVQEDDSLVDSARLLLAVGKVSHTLRLHEKEIREVVSDYKDAPYLIKLMQSEDYKQLAYDIGTVELLLGLEFK</sequence>